<dbReference type="PROSITE" id="PS51257">
    <property type="entry name" value="PROKAR_LIPOPROTEIN"/>
    <property type="match status" value="1"/>
</dbReference>
<dbReference type="OrthoDB" id="1445171at2"/>
<sequence>MKRYLFGLLIFLIGCSTQIDERILGIWDVQSSFYKATYKIEKQANKLVGKVIYYNDDTTIIRETGTDKDIFLNNLTYKDDTFVDAISGATQTNSDNLKIKIKHKDTLEVTSYIMHKPLIEIWVRKQ</sequence>
<keyword evidence="2" id="KW-1185">Reference proteome</keyword>
<accession>A0A7J5ACH5</accession>
<dbReference type="EMBL" id="WAAU01000024">
    <property type="protein sequence ID" value="KAB1155276.1"/>
    <property type="molecule type" value="Genomic_DNA"/>
</dbReference>
<reference evidence="1 2" key="1">
    <citation type="submission" date="2019-09" db="EMBL/GenBank/DDBJ databases">
        <authorList>
            <person name="Cao W.R."/>
        </authorList>
    </citation>
    <scope>NUCLEOTIDE SEQUENCE [LARGE SCALE GENOMIC DNA]</scope>
    <source>
        <strain evidence="2">a4</strain>
    </source>
</reference>
<proteinExistence type="predicted"/>
<dbReference type="AlphaFoldDB" id="A0A7J5ACH5"/>
<evidence type="ECO:0000313" key="2">
    <source>
        <dbReference type="Proteomes" id="UP000467305"/>
    </source>
</evidence>
<dbReference type="RefSeq" id="WP_150900385.1">
    <property type="nucleotide sequence ID" value="NZ_WAAU01000024.1"/>
</dbReference>
<evidence type="ECO:0000313" key="1">
    <source>
        <dbReference type="EMBL" id="KAB1155276.1"/>
    </source>
</evidence>
<organism evidence="1 2">
    <name type="scientific">Tenacibaculum aiptasiae</name>
    <dbReference type="NCBI Taxonomy" id="426481"/>
    <lineage>
        <taxon>Bacteria</taxon>
        <taxon>Pseudomonadati</taxon>
        <taxon>Bacteroidota</taxon>
        <taxon>Flavobacteriia</taxon>
        <taxon>Flavobacteriales</taxon>
        <taxon>Flavobacteriaceae</taxon>
        <taxon>Tenacibaculum</taxon>
    </lineage>
</organism>
<dbReference type="Proteomes" id="UP000467305">
    <property type="component" value="Unassembled WGS sequence"/>
</dbReference>
<gene>
    <name evidence="1" type="ORF">F7018_12435</name>
</gene>
<protein>
    <submittedName>
        <fullName evidence="1">DUF2147 domain-containing protein</fullName>
    </submittedName>
</protein>
<name>A0A7J5ACH5_9FLAO</name>
<comment type="caution">
    <text evidence="1">The sequence shown here is derived from an EMBL/GenBank/DDBJ whole genome shotgun (WGS) entry which is preliminary data.</text>
</comment>